<protein>
    <recommendedName>
        <fullName evidence="5">GPI anchored protein</fullName>
    </recommendedName>
</protein>
<dbReference type="EMBL" id="JAVRRL010000022">
    <property type="protein sequence ID" value="KAK5113622.1"/>
    <property type="molecule type" value="Genomic_DNA"/>
</dbReference>
<gene>
    <name evidence="3" type="ORF">LTR62_003249</name>
</gene>
<reference evidence="3" key="1">
    <citation type="submission" date="2023-08" db="EMBL/GenBank/DDBJ databases">
        <title>Black Yeasts Isolated from many extreme environments.</title>
        <authorList>
            <person name="Coleine C."/>
            <person name="Stajich J.E."/>
            <person name="Selbmann L."/>
        </authorList>
    </citation>
    <scope>NUCLEOTIDE SEQUENCE</scope>
    <source>
        <strain evidence="3">CCFEE 5401</strain>
    </source>
</reference>
<evidence type="ECO:0000256" key="2">
    <source>
        <dbReference type="SAM" id="SignalP"/>
    </source>
</evidence>
<evidence type="ECO:0000313" key="3">
    <source>
        <dbReference type="EMBL" id="KAK5113622.1"/>
    </source>
</evidence>
<evidence type="ECO:0000313" key="4">
    <source>
        <dbReference type="Proteomes" id="UP001310890"/>
    </source>
</evidence>
<sequence>MYTILAPLAAFIGFVAAQDTTFAAKTGVRSLWIPFQTISGTPVASIASSDPTRNITKYVIACPTASPQCSIAPNLTLTEGIGYARYIMTNSAGAATINCEYTGTETATCSQNIIGSDSNILATSTTISGSAINFQAVQVTATQNITSTSAGATSSKTSSMTSSTSSSSAGGAGQTPAAAPWALGGVLGAGLMAVVAL</sequence>
<dbReference type="Proteomes" id="UP001310890">
    <property type="component" value="Unassembled WGS sequence"/>
</dbReference>
<comment type="caution">
    <text evidence="3">The sequence shown here is derived from an EMBL/GenBank/DDBJ whole genome shotgun (WGS) entry which is preliminary data.</text>
</comment>
<name>A0AAN7TKW3_9PEZI</name>
<feature type="signal peptide" evidence="2">
    <location>
        <begin position="1"/>
        <end position="17"/>
    </location>
</feature>
<evidence type="ECO:0008006" key="5">
    <source>
        <dbReference type="Google" id="ProtNLM"/>
    </source>
</evidence>
<feature type="chain" id="PRO_5042905245" description="GPI anchored protein" evidence="2">
    <location>
        <begin position="18"/>
        <end position="197"/>
    </location>
</feature>
<proteinExistence type="predicted"/>
<organism evidence="3 4">
    <name type="scientific">Meristemomyces frigidus</name>
    <dbReference type="NCBI Taxonomy" id="1508187"/>
    <lineage>
        <taxon>Eukaryota</taxon>
        <taxon>Fungi</taxon>
        <taxon>Dikarya</taxon>
        <taxon>Ascomycota</taxon>
        <taxon>Pezizomycotina</taxon>
        <taxon>Dothideomycetes</taxon>
        <taxon>Dothideomycetidae</taxon>
        <taxon>Mycosphaerellales</taxon>
        <taxon>Teratosphaeriaceae</taxon>
        <taxon>Meristemomyces</taxon>
    </lineage>
</organism>
<dbReference type="AlphaFoldDB" id="A0AAN7TKW3"/>
<evidence type="ECO:0000256" key="1">
    <source>
        <dbReference type="SAM" id="MobiDB-lite"/>
    </source>
</evidence>
<dbReference type="PANTHER" id="PTHR40640">
    <property type="entry name" value="ANCHORED GLYCOPROTEIN, PUTATIVE (AFU_ORTHOLOGUE AFUA_8G04860)-RELATED"/>
    <property type="match status" value="1"/>
</dbReference>
<feature type="region of interest" description="Disordered" evidence="1">
    <location>
        <begin position="148"/>
        <end position="172"/>
    </location>
</feature>
<keyword evidence="2" id="KW-0732">Signal</keyword>
<dbReference type="PANTHER" id="PTHR40640:SF1">
    <property type="entry name" value="ANCHORED GLYCOPROTEIN, PUTATIVE (AFU_ORTHOLOGUE AFUA_8G04860)-RELATED"/>
    <property type="match status" value="1"/>
</dbReference>
<accession>A0AAN7TKW3</accession>